<organism evidence="2 3">
    <name type="scientific">Rhodotorula graminis (strain WP1)</name>
    <dbReference type="NCBI Taxonomy" id="578459"/>
    <lineage>
        <taxon>Eukaryota</taxon>
        <taxon>Fungi</taxon>
        <taxon>Dikarya</taxon>
        <taxon>Basidiomycota</taxon>
        <taxon>Pucciniomycotina</taxon>
        <taxon>Microbotryomycetes</taxon>
        <taxon>Sporidiobolales</taxon>
        <taxon>Sporidiobolaceae</taxon>
        <taxon>Rhodotorula</taxon>
    </lineage>
</organism>
<dbReference type="InterPro" id="IPR036412">
    <property type="entry name" value="HAD-like_sf"/>
</dbReference>
<dbReference type="Proteomes" id="UP000053890">
    <property type="component" value="Unassembled WGS sequence"/>
</dbReference>
<keyword evidence="3" id="KW-1185">Reference proteome</keyword>
<gene>
    <name evidence="2" type="ORF">RHOBADRAFT_42507</name>
</gene>
<dbReference type="InterPro" id="IPR013954">
    <property type="entry name" value="PNK3P"/>
</dbReference>
<dbReference type="GO" id="GO:0006281">
    <property type="term" value="P:DNA repair"/>
    <property type="evidence" value="ECO:0007669"/>
    <property type="project" value="TreeGrafter"/>
</dbReference>
<dbReference type="InterPro" id="IPR027417">
    <property type="entry name" value="P-loop_NTPase"/>
</dbReference>
<name>A0A194S6K6_RHOGW</name>
<dbReference type="OMA" id="AADWKWW"/>
<dbReference type="GO" id="GO:0046404">
    <property type="term" value="F:ATP-dependent polydeoxyribonucleotide 5'-hydroxyl-kinase activity"/>
    <property type="evidence" value="ECO:0007669"/>
    <property type="project" value="TreeGrafter"/>
</dbReference>
<feature type="compositionally biased region" description="Basic residues" evidence="1">
    <location>
        <begin position="1"/>
        <end position="11"/>
    </location>
</feature>
<sequence length="474" mass="51921">MGQPSPKRRRLSPADIDLTDDGPQPATRPKPPVDQPDTGQTKLAPLFRPPAPSQGAWFANLGSGKGCGHFVSRSPAPSTKIAAFDIDGTLIRPHGNSKYPKSDSDWEWISPHVVPKLRKLHADGFAIVLFTNQALTDTRLNWFKRKIPAVARALDVPLRVFAAFDHNEFRKPAPAMWLAFETKFNGGLSIGALKDHSDTDHKFALNCGLPFMTPEQFFLDKPAHAPVEFGGWDPRTHDHSSPLYSPCSPPLLPRRRSEFDDEPPPEVVIFVGPPGVGKTTFFKTHFAPKGYVHVNQDTLKTRQACLAAVRRALTASPPKSVVVDNTSPSASVRAEYVDLVRSLNVPGAGGAVPVPVPVRVRCVYFTAPLELAMHNSVYRALHEPEDASGSGRRREVLPLAAFLGYKSRLEVPRLDEGFDDLKHVHFKFSGSPDQLARWHQWLGDVYGYKPPAKGHKVVAAAAAAAAGGTKRGRK</sequence>
<dbReference type="SUPFAM" id="SSF56784">
    <property type="entry name" value="HAD-like"/>
    <property type="match status" value="1"/>
</dbReference>
<protein>
    <recommendedName>
        <fullName evidence="4">Polynucleotide kinase 3'-phosphatase</fullName>
    </recommendedName>
</protein>
<dbReference type="Gene3D" id="3.40.50.1000">
    <property type="entry name" value="HAD superfamily/HAD-like"/>
    <property type="match status" value="1"/>
</dbReference>
<dbReference type="STRING" id="578459.A0A194S6K6"/>
<dbReference type="Pfam" id="PF08645">
    <property type="entry name" value="PNK3P"/>
    <property type="match status" value="1"/>
</dbReference>
<proteinExistence type="predicted"/>
<dbReference type="Gene3D" id="3.40.50.300">
    <property type="entry name" value="P-loop containing nucleotide triphosphate hydrolases"/>
    <property type="match status" value="1"/>
</dbReference>
<accession>A0A194S6K6</accession>
<reference evidence="2 3" key="1">
    <citation type="journal article" date="2015" name="Front. Microbiol.">
        <title>Genome sequence of the plant growth promoting endophytic yeast Rhodotorula graminis WP1.</title>
        <authorList>
            <person name="Firrincieli A."/>
            <person name="Otillar R."/>
            <person name="Salamov A."/>
            <person name="Schmutz J."/>
            <person name="Khan Z."/>
            <person name="Redman R.S."/>
            <person name="Fleck N.D."/>
            <person name="Lindquist E."/>
            <person name="Grigoriev I.V."/>
            <person name="Doty S.L."/>
        </authorList>
    </citation>
    <scope>NUCLEOTIDE SEQUENCE [LARGE SCALE GENOMIC DNA]</scope>
    <source>
        <strain evidence="2 3">WP1</strain>
    </source>
</reference>
<dbReference type="AlphaFoldDB" id="A0A194S6K6"/>
<dbReference type="FunFam" id="3.40.50.300:FF:000737">
    <property type="entry name" value="Bifunctional polynucleotide phosphatase/kinase"/>
    <property type="match status" value="1"/>
</dbReference>
<dbReference type="InterPro" id="IPR006549">
    <property type="entry name" value="HAD-SF_hydro_IIIA"/>
</dbReference>
<evidence type="ECO:0000256" key="1">
    <source>
        <dbReference type="SAM" id="MobiDB-lite"/>
    </source>
</evidence>
<dbReference type="SUPFAM" id="SSF52540">
    <property type="entry name" value="P-loop containing nucleoside triphosphate hydrolases"/>
    <property type="match status" value="1"/>
</dbReference>
<dbReference type="PANTHER" id="PTHR12083">
    <property type="entry name" value="BIFUNCTIONAL POLYNUCLEOTIDE PHOSPHATASE/KINASE"/>
    <property type="match status" value="1"/>
</dbReference>
<dbReference type="NCBIfam" id="TIGR01662">
    <property type="entry name" value="HAD-SF-IIIA"/>
    <property type="match status" value="1"/>
</dbReference>
<dbReference type="InterPro" id="IPR023214">
    <property type="entry name" value="HAD_sf"/>
</dbReference>
<dbReference type="GO" id="GO:0003690">
    <property type="term" value="F:double-stranded DNA binding"/>
    <property type="evidence" value="ECO:0007669"/>
    <property type="project" value="TreeGrafter"/>
</dbReference>
<evidence type="ECO:0000313" key="2">
    <source>
        <dbReference type="EMBL" id="KPV76179.1"/>
    </source>
</evidence>
<feature type="region of interest" description="Disordered" evidence="1">
    <location>
        <begin position="1"/>
        <end position="49"/>
    </location>
</feature>
<dbReference type="OrthoDB" id="19045at2759"/>
<evidence type="ECO:0008006" key="4">
    <source>
        <dbReference type="Google" id="ProtNLM"/>
    </source>
</evidence>
<dbReference type="RefSeq" id="XP_018272228.1">
    <property type="nucleotide sequence ID" value="XM_018414069.1"/>
</dbReference>
<evidence type="ECO:0000313" key="3">
    <source>
        <dbReference type="Proteomes" id="UP000053890"/>
    </source>
</evidence>
<dbReference type="Pfam" id="PF13671">
    <property type="entry name" value="AAA_33"/>
    <property type="match status" value="1"/>
</dbReference>
<dbReference type="EMBL" id="KQ474076">
    <property type="protein sequence ID" value="KPV76179.1"/>
    <property type="molecule type" value="Genomic_DNA"/>
</dbReference>
<dbReference type="GO" id="GO:0046403">
    <property type="term" value="F:polynucleotide 3'-phosphatase activity"/>
    <property type="evidence" value="ECO:0007669"/>
    <property type="project" value="TreeGrafter"/>
</dbReference>
<dbReference type="GeneID" id="28974517"/>
<dbReference type="PANTHER" id="PTHR12083:SF9">
    <property type="entry name" value="BIFUNCTIONAL POLYNUCLEOTIDE PHOSPHATASE_KINASE"/>
    <property type="match status" value="1"/>
</dbReference>